<keyword evidence="2" id="KW-0813">Transport</keyword>
<dbReference type="EMBL" id="DQZW01000298">
    <property type="protein sequence ID" value="HDL90510.1"/>
    <property type="molecule type" value="Genomic_DNA"/>
</dbReference>
<dbReference type="GO" id="GO:1904680">
    <property type="term" value="F:peptide transmembrane transporter activity"/>
    <property type="evidence" value="ECO:0007669"/>
    <property type="project" value="TreeGrafter"/>
</dbReference>
<dbReference type="InterPro" id="IPR000914">
    <property type="entry name" value="SBP_5_dom"/>
</dbReference>
<evidence type="ECO:0000256" key="3">
    <source>
        <dbReference type="ARBA" id="ARBA00022729"/>
    </source>
</evidence>
<feature type="non-terminal residue" evidence="5">
    <location>
        <position position="1"/>
    </location>
</feature>
<keyword evidence="3" id="KW-0732">Signal</keyword>
<accession>A0A7C0WVJ8</accession>
<sequence>FFYRRPYFLALEFCGGIPIVPTHLFKPGDDFNAHPIGRHPIGTGPYRFAKWETGKEIVLVRNDDYWGSKPYLKKIVFKFITDSTVALQVLKQGGLDLMGLRPIQWVYQTRGKRFHAHFRKLSYYLPQYSYIGWNMRKPWFRDRRVRQAMTMLIDRKTILEKLLFGLGTIVTGPFYVNSPDYDRSVRPYPYDPNRAVQLLEEAGWVDHDGDGICDKDGMPFRFEFLISAGSRFAEQLATILQESLRDVGIEMRIRKLEWATFIQKVQSRDFDACTLGWSLGWESDPYQVWHSSQADKGSNFVGFVNNEADRIIEEARREFDAEKRHALYHRFHEIVHYEQPYTFLFTMKALVAVDRRFRNVRVYPMGLDPKEWWVPLSLQKYREP</sequence>
<evidence type="ECO:0000256" key="2">
    <source>
        <dbReference type="ARBA" id="ARBA00022448"/>
    </source>
</evidence>
<dbReference type="CDD" id="cd08514">
    <property type="entry name" value="PBP2_AppA_like"/>
    <property type="match status" value="1"/>
</dbReference>
<dbReference type="GO" id="GO:0015833">
    <property type="term" value="P:peptide transport"/>
    <property type="evidence" value="ECO:0007669"/>
    <property type="project" value="TreeGrafter"/>
</dbReference>
<dbReference type="Gene3D" id="3.40.190.10">
    <property type="entry name" value="Periplasmic binding protein-like II"/>
    <property type="match status" value="1"/>
</dbReference>
<dbReference type="Proteomes" id="UP000886355">
    <property type="component" value="Unassembled WGS sequence"/>
</dbReference>
<evidence type="ECO:0000313" key="5">
    <source>
        <dbReference type="EMBL" id="HDL90510.1"/>
    </source>
</evidence>
<evidence type="ECO:0000256" key="1">
    <source>
        <dbReference type="ARBA" id="ARBA00005695"/>
    </source>
</evidence>
<reference evidence="5" key="1">
    <citation type="journal article" date="2020" name="mSystems">
        <title>Genome- and Community-Level Interaction Insights into Carbon Utilization and Element Cycling Functions of Hydrothermarchaeota in Hydrothermal Sediment.</title>
        <authorList>
            <person name="Zhou Z."/>
            <person name="Liu Y."/>
            <person name="Xu W."/>
            <person name="Pan J."/>
            <person name="Luo Z.H."/>
            <person name="Li M."/>
        </authorList>
    </citation>
    <scope>NUCLEOTIDE SEQUENCE [LARGE SCALE GENOMIC DNA]</scope>
    <source>
        <strain evidence="5">HyVt-19</strain>
    </source>
</reference>
<gene>
    <name evidence="5" type="ORF">ENG14_06365</name>
</gene>
<dbReference type="AlphaFoldDB" id="A0A7C0WVJ8"/>
<comment type="similarity">
    <text evidence="1">Belongs to the bacterial solute-binding protein 5 family.</text>
</comment>
<name>A0A7C0WVJ8_9BACT</name>
<organism evidence="5">
    <name type="scientific">Thermodesulforhabdus norvegica</name>
    <dbReference type="NCBI Taxonomy" id="39841"/>
    <lineage>
        <taxon>Bacteria</taxon>
        <taxon>Pseudomonadati</taxon>
        <taxon>Thermodesulfobacteriota</taxon>
        <taxon>Syntrophobacteria</taxon>
        <taxon>Syntrophobacterales</taxon>
        <taxon>Thermodesulforhabdaceae</taxon>
        <taxon>Thermodesulforhabdus</taxon>
    </lineage>
</organism>
<dbReference type="PANTHER" id="PTHR30290">
    <property type="entry name" value="PERIPLASMIC BINDING COMPONENT OF ABC TRANSPORTER"/>
    <property type="match status" value="1"/>
</dbReference>
<dbReference type="PANTHER" id="PTHR30290:SF9">
    <property type="entry name" value="OLIGOPEPTIDE-BINDING PROTEIN APPA"/>
    <property type="match status" value="1"/>
</dbReference>
<protein>
    <submittedName>
        <fullName evidence="5">Peptide-binding protein</fullName>
    </submittedName>
</protein>
<dbReference type="FunFam" id="3.10.105.10:FF:000006">
    <property type="entry name" value="Peptide ABC transporter substrate-binding protein"/>
    <property type="match status" value="1"/>
</dbReference>
<evidence type="ECO:0000259" key="4">
    <source>
        <dbReference type="Pfam" id="PF00496"/>
    </source>
</evidence>
<comment type="caution">
    <text evidence="5">The sequence shown here is derived from an EMBL/GenBank/DDBJ whole genome shotgun (WGS) entry which is preliminary data.</text>
</comment>
<dbReference type="Gene3D" id="3.10.105.10">
    <property type="entry name" value="Dipeptide-binding Protein, Domain 3"/>
    <property type="match status" value="1"/>
</dbReference>
<dbReference type="InterPro" id="IPR039424">
    <property type="entry name" value="SBP_5"/>
</dbReference>
<proteinExistence type="inferred from homology"/>
<dbReference type="SUPFAM" id="SSF53850">
    <property type="entry name" value="Periplasmic binding protein-like II"/>
    <property type="match status" value="1"/>
</dbReference>
<dbReference type="Pfam" id="PF00496">
    <property type="entry name" value="SBP_bac_5"/>
    <property type="match status" value="1"/>
</dbReference>
<feature type="domain" description="Solute-binding protein family 5" evidence="4">
    <location>
        <begin position="5"/>
        <end position="295"/>
    </location>
</feature>